<keyword evidence="2" id="KW-0687">Ribonucleoprotein</keyword>
<dbReference type="GO" id="GO:0005840">
    <property type="term" value="C:ribosome"/>
    <property type="evidence" value="ECO:0007669"/>
    <property type="project" value="UniProtKB-KW"/>
</dbReference>
<dbReference type="EMBL" id="CADCTS010000090">
    <property type="protein sequence ID" value="CAA9292005.1"/>
    <property type="molecule type" value="Genomic_DNA"/>
</dbReference>
<name>A0A6J4JZX4_9ACTN</name>
<protein>
    <submittedName>
        <fullName evidence="2">LSU ribosomal protein L10p (P0)</fullName>
    </submittedName>
</protein>
<feature type="region of interest" description="Disordered" evidence="1">
    <location>
        <begin position="1"/>
        <end position="26"/>
    </location>
</feature>
<organism evidence="2">
    <name type="scientific">uncultured Friedmanniella sp</name>
    <dbReference type="NCBI Taxonomy" id="335381"/>
    <lineage>
        <taxon>Bacteria</taxon>
        <taxon>Bacillati</taxon>
        <taxon>Actinomycetota</taxon>
        <taxon>Actinomycetes</taxon>
        <taxon>Propionibacteriales</taxon>
        <taxon>Nocardioidaceae</taxon>
        <taxon>Friedmanniella</taxon>
        <taxon>environmental samples</taxon>
    </lineage>
</organism>
<keyword evidence="2" id="KW-0689">Ribosomal protein</keyword>
<feature type="non-terminal residue" evidence="2">
    <location>
        <position position="26"/>
    </location>
</feature>
<sequence>GEAGQGSRGRRAEGQVLQLLGRRPDR</sequence>
<dbReference type="AlphaFoldDB" id="A0A6J4JZX4"/>
<proteinExistence type="predicted"/>
<feature type="non-terminal residue" evidence="2">
    <location>
        <position position="1"/>
    </location>
</feature>
<reference evidence="2" key="1">
    <citation type="submission" date="2020-02" db="EMBL/GenBank/DDBJ databases">
        <authorList>
            <person name="Meier V. D."/>
        </authorList>
    </citation>
    <scope>NUCLEOTIDE SEQUENCE</scope>
    <source>
        <strain evidence="2">AVDCRST_MAG48</strain>
    </source>
</reference>
<evidence type="ECO:0000256" key="1">
    <source>
        <dbReference type="SAM" id="MobiDB-lite"/>
    </source>
</evidence>
<accession>A0A6J4JZX4</accession>
<gene>
    <name evidence="2" type="ORF">AVDCRST_MAG48-595</name>
</gene>
<evidence type="ECO:0000313" key="2">
    <source>
        <dbReference type="EMBL" id="CAA9292005.1"/>
    </source>
</evidence>